<evidence type="ECO:0000313" key="3">
    <source>
        <dbReference type="EMBL" id="KOX93168.1"/>
    </source>
</evidence>
<evidence type="ECO:0000259" key="2">
    <source>
        <dbReference type="Pfam" id="PF13439"/>
    </source>
</evidence>
<dbReference type="InterPro" id="IPR001296">
    <property type="entry name" value="Glyco_trans_1"/>
</dbReference>
<proteinExistence type="predicted"/>
<dbReference type="PANTHER" id="PTHR12526">
    <property type="entry name" value="GLYCOSYLTRANSFERASE"/>
    <property type="match status" value="1"/>
</dbReference>
<feature type="domain" description="Glycosyltransferase subfamily 4-like N-terminal" evidence="2">
    <location>
        <begin position="16"/>
        <end position="192"/>
    </location>
</feature>
<sequence>MNVCFISNVIYPFVTGGAEKRIHEIGTRLAANGHDVTVYGRHFWDGPKEITHEGMTLRAVSPNRELYTDDDGRRSIGEALEFAKDVVVPLRRHVDEHDVVVASVFPYFPVLSSKLGVLGTDTPLVTTWHEVWGDYWDGYLGHLAPFGKGVEHATARIPQHPIAVSELTAGRLGDIGPEREQIRTVPNGIDYEQIRDTPPAEDGFDVLFAGRLIEDKRVDILLRAFDQVAPEEATLGIVGDGPERSELESLADSLSVAERITFTGFLEEYDDVLAQMQTGSIFATPSTREGFGITAVEAMAAGCTVIGADHPDSAVGEVVGDAGFLADPTVEGVANVLDRVLAGAEPTTEPRQRAQRFDWDQVAEDALDAYTAAATDEW</sequence>
<dbReference type="Pfam" id="PF00534">
    <property type="entry name" value="Glycos_transf_1"/>
    <property type="match status" value="1"/>
</dbReference>
<dbReference type="OrthoDB" id="132546at2157"/>
<dbReference type="EMBL" id="LIUF01000003">
    <property type="protein sequence ID" value="KOX93168.1"/>
    <property type="molecule type" value="Genomic_DNA"/>
</dbReference>
<organism evidence="3 4">
    <name type="scientific">Haloarcula rubripromontorii</name>
    <dbReference type="NCBI Taxonomy" id="1705562"/>
    <lineage>
        <taxon>Archaea</taxon>
        <taxon>Methanobacteriati</taxon>
        <taxon>Methanobacteriota</taxon>
        <taxon>Stenosarchaea group</taxon>
        <taxon>Halobacteria</taxon>
        <taxon>Halobacteriales</taxon>
        <taxon>Haloarculaceae</taxon>
        <taxon>Haloarcula</taxon>
    </lineage>
</organism>
<gene>
    <name evidence="3" type="ORF">AMS69_12060</name>
</gene>
<protein>
    <submittedName>
        <fullName evidence="3">Hexosyltransferase</fullName>
    </submittedName>
</protein>
<dbReference type="AlphaFoldDB" id="A0A0M9AK93"/>
<dbReference type="STRING" id="1705562.AMS69_12060"/>
<keyword evidence="4" id="KW-1185">Reference proteome</keyword>
<comment type="caution">
    <text evidence="3">The sequence shown here is derived from an EMBL/GenBank/DDBJ whole genome shotgun (WGS) entry which is preliminary data.</text>
</comment>
<name>A0A0M9AK93_9EURY</name>
<dbReference type="PANTHER" id="PTHR12526:SF630">
    <property type="entry name" value="GLYCOSYLTRANSFERASE"/>
    <property type="match status" value="1"/>
</dbReference>
<evidence type="ECO:0000313" key="4">
    <source>
        <dbReference type="Proteomes" id="UP000037729"/>
    </source>
</evidence>
<dbReference type="GO" id="GO:0016757">
    <property type="term" value="F:glycosyltransferase activity"/>
    <property type="evidence" value="ECO:0007669"/>
    <property type="project" value="InterPro"/>
</dbReference>
<dbReference type="Gene3D" id="3.40.50.2000">
    <property type="entry name" value="Glycogen Phosphorylase B"/>
    <property type="match status" value="2"/>
</dbReference>
<dbReference type="Pfam" id="PF13439">
    <property type="entry name" value="Glyco_transf_4"/>
    <property type="match status" value="1"/>
</dbReference>
<dbReference type="SUPFAM" id="SSF53756">
    <property type="entry name" value="UDP-Glycosyltransferase/glycogen phosphorylase"/>
    <property type="match status" value="1"/>
</dbReference>
<dbReference type="InterPro" id="IPR028098">
    <property type="entry name" value="Glyco_trans_4-like_N"/>
</dbReference>
<reference evidence="3 4" key="1">
    <citation type="submission" date="2015-08" db="EMBL/GenBank/DDBJ databases">
        <title>Genomes of Isolates from Cabo Rojo, PR.</title>
        <authorList>
            <person name="Sanchez-Nieves R.L."/>
            <person name="Montalvo-Rodriguez R."/>
        </authorList>
    </citation>
    <scope>NUCLEOTIDE SEQUENCE [LARGE SCALE GENOMIC DNA]</scope>
    <source>
        <strain evidence="3 4">SL3</strain>
    </source>
</reference>
<evidence type="ECO:0000259" key="1">
    <source>
        <dbReference type="Pfam" id="PF00534"/>
    </source>
</evidence>
<accession>A0A0M9AK93</accession>
<dbReference type="PATRIC" id="fig|1705562.3.peg.604"/>
<dbReference type="RefSeq" id="WP_053968299.1">
    <property type="nucleotide sequence ID" value="NZ_JAWJXX010000005.1"/>
</dbReference>
<keyword evidence="3" id="KW-0808">Transferase</keyword>
<feature type="domain" description="Glycosyl transferase family 1" evidence="1">
    <location>
        <begin position="193"/>
        <end position="355"/>
    </location>
</feature>
<dbReference type="CDD" id="cd03801">
    <property type="entry name" value="GT4_PimA-like"/>
    <property type="match status" value="1"/>
</dbReference>
<dbReference type="Proteomes" id="UP000037729">
    <property type="component" value="Unassembled WGS sequence"/>
</dbReference>